<evidence type="ECO:0000259" key="7">
    <source>
        <dbReference type="PROSITE" id="PS51918"/>
    </source>
</evidence>
<keyword evidence="8" id="KW-0560">Oxidoreductase</keyword>
<evidence type="ECO:0000313" key="8">
    <source>
        <dbReference type="EMBL" id="AJK50422.1"/>
    </source>
</evidence>
<dbReference type="AlphaFoldDB" id="A0A0B6RYK3"/>
<dbReference type="GO" id="GO:0051539">
    <property type="term" value="F:4 iron, 4 sulfur cluster binding"/>
    <property type="evidence" value="ECO:0007669"/>
    <property type="project" value="UniProtKB-KW"/>
</dbReference>
<organism evidence="8 9">
    <name type="scientific">Burkholderia plantarii</name>
    <dbReference type="NCBI Taxonomy" id="41899"/>
    <lineage>
        <taxon>Bacteria</taxon>
        <taxon>Pseudomonadati</taxon>
        <taxon>Pseudomonadota</taxon>
        <taxon>Betaproteobacteria</taxon>
        <taxon>Burkholderiales</taxon>
        <taxon>Burkholderiaceae</taxon>
        <taxon>Burkholderia</taxon>
    </lineage>
</organism>
<name>A0A0B6RYK3_BURPL</name>
<dbReference type="SUPFAM" id="SSF102114">
    <property type="entry name" value="Radical SAM enzymes"/>
    <property type="match status" value="1"/>
</dbReference>
<dbReference type="SFLD" id="SFLDS00029">
    <property type="entry name" value="Radical_SAM"/>
    <property type="match status" value="1"/>
</dbReference>
<dbReference type="KEGG" id="bgp:BGL_2c23660"/>
<dbReference type="InterPro" id="IPR013785">
    <property type="entry name" value="Aldolase_TIM"/>
</dbReference>
<dbReference type="PANTHER" id="PTHR30352:SF13">
    <property type="entry name" value="GLYCYL-RADICAL ENZYME ACTIVATING ENZYME YJJW-RELATED"/>
    <property type="match status" value="1"/>
</dbReference>
<dbReference type="CDD" id="cd01335">
    <property type="entry name" value="Radical_SAM"/>
    <property type="match status" value="1"/>
</dbReference>
<dbReference type="EC" id="1.97.1.-" evidence="8"/>
<evidence type="ECO:0000256" key="1">
    <source>
        <dbReference type="ARBA" id="ARBA00001966"/>
    </source>
</evidence>
<evidence type="ECO:0000256" key="2">
    <source>
        <dbReference type="ARBA" id="ARBA00022485"/>
    </source>
</evidence>
<dbReference type="RefSeq" id="WP_404991014.1">
    <property type="nucleotide sequence ID" value="NZ_CP002581.1"/>
</dbReference>
<reference evidence="9" key="1">
    <citation type="submission" date="2011-03" db="EMBL/GenBank/DDBJ databases">
        <authorList>
            <person name="Voget S."/>
            <person name="Streit W.R."/>
            <person name="Jaeger K.E."/>
            <person name="Daniel R."/>
        </authorList>
    </citation>
    <scope>NUCLEOTIDE SEQUENCE [LARGE SCALE GENOMIC DNA]</scope>
    <source>
        <strain evidence="9">PG1</strain>
    </source>
</reference>
<evidence type="ECO:0000256" key="6">
    <source>
        <dbReference type="ARBA" id="ARBA00023014"/>
    </source>
</evidence>
<dbReference type="GO" id="GO:0046872">
    <property type="term" value="F:metal ion binding"/>
    <property type="evidence" value="ECO:0007669"/>
    <property type="project" value="UniProtKB-KW"/>
</dbReference>
<dbReference type="InterPro" id="IPR007197">
    <property type="entry name" value="rSAM"/>
</dbReference>
<dbReference type="NCBIfam" id="TIGR02495">
    <property type="entry name" value="NrdG2"/>
    <property type="match status" value="1"/>
</dbReference>
<evidence type="ECO:0000256" key="5">
    <source>
        <dbReference type="ARBA" id="ARBA00023004"/>
    </source>
</evidence>
<dbReference type="InterPro" id="IPR058240">
    <property type="entry name" value="rSAM_sf"/>
</dbReference>
<gene>
    <name evidence="8" type="primary">nrdG</name>
    <name evidence="8" type="ORF">BGL_2c23660</name>
</gene>
<dbReference type="PANTHER" id="PTHR30352">
    <property type="entry name" value="PYRUVATE FORMATE-LYASE-ACTIVATING ENZYME"/>
    <property type="match status" value="1"/>
</dbReference>
<sequence>MTMIIELAHAPKLGGVVPFSTCDYPGRLACVVFVSGCPWRCHYCHNPHLQTRACHAAPQAWDDTLAWLAGRTGLLDAVVFCGGEPLVERHLPAMIAQVRRMGFAAALHTGGAYPDRLAQCLPMLEWVGFDVKAPFTAYPRITQVARSGAAADRSLGLIAGSGVAFECRITIHPALLDDADLLAVAQTLAQRGITKLVLQPFRGTGCTSAPLLDAPLPAGYPGPALLDRMRAVLPAVEVRRHA</sequence>
<dbReference type="GO" id="GO:0016491">
    <property type="term" value="F:oxidoreductase activity"/>
    <property type="evidence" value="ECO:0007669"/>
    <property type="project" value="UniProtKB-KW"/>
</dbReference>
<evidence type="ECO:0000313" key="9">
    <source>
        <dbReference type="Proteomes" id="UP000031838"/>
    </source>
</evidence>
<evidence type="ECO:0000256" key="3">
    <source>
        <dbReference type="ARBA" id="ARBA00022691"/>
    </source>
</evidence>
<dbReference type="EMBL" id="CP002581">
    <property type="protein sequence ID" value="AJK50422.1"/>
    <property type="molecule type" value="Genomic_DNA"/>
</dbReference>
<keyword evidence="9" id="KW-1185">Reference proteome</keyword>
<keyword evidence="4" id="KW-0479">Metal-binding</keyword>
<comment type="cofactor">
    <cofactor evidence="1">
        <name>[4Fe-4S] cluster</name>
        <dbReference type="ChEBI" id="CHEBI:49883"/>
    </cofactor>
</comment>
<dbReference type="SFLD" id="SFLDG01094">
    <property type="entry name" value="Uncharacterised_Radical_SAM_Su"/>
    <property type="match status" value="1"/>
</dbReference>
<dbReference type="Pfam" id="PF04055">
    <property type="entry name" value="Radical_SAM"/>
    <property type="match status" value="1"/>
</dbReference>
<keyword evidence="3" id="KW-0949">S-adenosyl-L-methionine</keyword>
<keyword evidence="6" id="KW-0411">Iron-sulfur</keyword>
<reference evidence="8 9" key="2">
    <citation type="journal article" date="2016" name="Appl. Microbiol. Biotechnol.">
        <title>Mutations improving production and secretion of extracellular lipase by Burkholderia glumae PG1.</title>
        <authorList>
            <person name="Knapp A."/>
            <person name="Voget S."/>
            <person name="Gao R."/>
            <person name="Zaburannyi N."/>
            <person name="Krysciak D."/>
            <person name="Breuer M."/>
            <person name="Hauer B."/>
            <person name="Streit W.R."/>
            <person name="Muller R."/>
            <person name="Daniel R."/>
            <person name="Jaeger K.E."/>
        </authorList>
    </citation>
    <scope>NUCLEOTIDE SEQUENCE [LARGE SCALE GENOMIC DNA]</scope>
    <source>
        <strain evidence="8 9">PG1</strain>
    </source>
</reference>
<keyword evidence="2" id="KW-0004">4Fe-4S</keyword>
<proteinExistence type="predicted"/>
<keyword evidence="5" id="KW-0408">Iron</keyword>
<dbReference type="Gene3D" id="3.20.20.70">
    <property type="entry name" value="Aldolase class I"/>
    <property type="match status" value="1"/>
</dbReference>
<feature type="domain" description="Radical SAM core" evidence="7">
    <location>
        <begin position="23"/>
        <end position="242"/>
    </location>
</feature>
<dbReference type="HOGENOM" id="CLU_078147_1_1_4"/>
<dbReference type="InterPro" id="IPR012840">
    <property type="entry name" value="NrdG2"/>
</dbReference>
<dbReference type="Proteomes" id="UP000031838">
    <property type="component" value="Chromosome 2"/>
</dbReference>
<dbReference type="InterPro" id="IPR034457">
    <property type="entry name" value="Organic_radical-activating"/>
</dbReference>
<evidence type="ECO:0000256" key="4">
    <source>
        <dbReference type="ARBA" id="ARBA00022723"/>
    </source>
</evidence>
<dbReference type="PROSITE" id="PS51918">
    <property type="entry name" value="RADICAL_SAM"/>
    <property type="match status" value="1"/>
</dbReference>
<protein>
    <submittedName>
        <fullName evidence="8">Anaerobic ribonucleoside-triphosphate reductase-activating protein NrdG</fullName>
        <ecNumber evidence="8">1.97.1.-</ecNumber>
    </submittedName>
</protein>
<accession>A0A0B6RYK3</accession>